<dbReference type="Proteomes" id="UP000003843">
    <property type="component" value="Unassembled WGS sequence"/>
</dbReference>
<evidence type="ECO:0000313" key="3">
    <source>
        <dbReference type="Proteomes" id="UP000003843"/>
    </source>
</evidence>
<reference evidence="2 3" key="1">
    <citation type="submission" date="2009-10" db="EMBL/GenBank/DDBJ databases">
        <authorList>
            <person name="Weinstock G."/>
            <person name="Sodergren E."/>
            <person name="Clifton S."/>
            <person name="Fulton L."/>
            <person name="Fulton B."/>
            <person name="Courtney L."/>
            <person name="Fronick C."/>
            <person name="Harrison M."/>
            <person name="Strong C."/>
            <person name="Farmer C."/>
            <person name="Delahaunty K."/>
            <person name="Markovic C."/>
            <person name="Hall O."/>
            <person name="Minx P."/>
            <person name="Tomlinson C."/>
            <person name="Mitreva M."/>
            <person name="Nelson J."/>
            <person name="Hou S."/>
            <person name="Wollam A."/>
            <person name="Pepin K.H."/>
            <person name="Johnson M."/>
            <person name="Bhonagiri V."/>
            <person name="Nash W.E."/>
            <person name="Warren W."/>
            <person name="Chinwalla A."/>
            <person name="Mardis E.R."/>
            <person name="Wilson R.K."/>
        </authorList>
    </citation>
    <scope>NUCLEOTIDE SEQUENCE [LARGE SCALE GENOMIC DNA]</scope>
    <source>
        <strain evidence="2 3">ATCC 23970</strain>
    </source>
</reference>
<gene>
    <name evidence="2" type="ORF">NEILACOT_04249</name>
</gene>
<feature type="region of interest" description="Disordered" evidence="1">
    <location>
        <begin position="1"/>
        <end position="28"/>
    </location>
</feature>
<feature type="compositionally biased region" description="Polar residues" evidence="1">
    <location>
        <begin position="18"/>
        <end position="28"/>
    </location>
</feature>
<accession>D0W9N6</accession>
<sequence length="57" mass="6313">MARRSFPDCRTDKKMPSETANGIQTASSSTVIPTKAGIWNVKSKETVLPDKFPCRQT</sequence>
<feature type="compositionally biased region" description="Basic and acidic residues" evidence="1">
    <location>
        <begin position="1"/>
        <end position="16"/>
    </location>
</feature>
<dbReference type="EMBL" id="ACEQ02000013">
    <property type="protein sequence ID" value="EEZ75694.1"/>
    <property type="molecule type" value="Genomic_DNA"/>
</dbReference>
<protein>
    <submittedName>
        <fullName evidence="2">Uncharacterized protein</fullName>
    </submittedName>
</protein>
<evidence type="ECO:0000313" key="2">
    <source>
        <dbReference type="EMBL" id="EEZ75694.1"/>
    </source>
</evidence>
<proteinExistence type="predicted"/>
<name>D0W9N6_NEILA</name>
<comment type="caution">
    <text evidence="2">The sequence shown here is derived from an EMBL/GenBank/DDBJ whole genome shotgun (WGS) entry which is preliminary data.</text>
</comment>
<dbReference type="AlphaFoldDB" id="D0W9N6"/>
<organism evidence="2 3">
    <name type="scientific">Neisseria lactamica ATCC 23970</name>
    <dbReference type="NCBI Taxonomy" id="546265"/>
    <lineage>
        <taxon>Bacteria</taxon>
        <taxon>Pseudomonadati</taxon>
        <taxon>Pseudomonadota</taxon>
        <taxon>Betaproteobacteria</taxon>
        <taxon>Neisseriales</taxon>
        <taxon>Neisseriaceae</taxon>
        <taxon>Neisseria</taxon>
    </lineage>
</organism>
<evidence type="ECO:0000256" key="1">
    <source>
        <dbReference type="SAM" id="MobiDB-lite"/>
    </source>
</evidence>